<reference evidence="2 3" key="1">
    <citation type="submission" date="2006-04" db="EMBL/GenBank/DDBJ databases">
        <authorList>
            <person name="Giovannoni S.J."/>
            <person name="Cho J.-C."/>
            <person name="Ferriera S."/>
            <person name="Johnson J."/>
            <person name="Kravitz S."/>
            <person name="Halpern A."/>
            <person name="Remington K."/>
            <person name="Beeson K."/>
            <person name="Tran B."/>
            <person name="Rogers Y.-H."/>
            <person name="Friedman R."/>
            <person name="Venter J.C."/>
        </authorList>
    </citation>
    <scope>NUCLEOTIDE SEQUENCE [LARGE SCALE GENOMIC DNA]</scope>
    <source>
        <strain evidence="2 3">HTCC1002</strain>
    </source>
</reference>
<comment type="caution">
    <text evidence="2">The sequence shown here is derived from an EMBL/GenBank/DDBJ whole genome shotgun (WGS) entry which is preliminary data.</text>
</comment>
<feature type="transmembrane region" description="Helical" evidence="1">
    <location>
        <begin position="68"/>
        <end position="84"/>
    </location>
</feature>
<dbReference type="Pfam" id="PF05437">
    <property type="entry name" value="AzlD"/>
    <property type="match status" value="1"/>
</dbReference>
<gene>
    <name evidence="2" type="ORF">PU1002_06456</name>
</gene>
<dbReference type="EMBL" id="AAPV01000001">
    <property type="protein sequence ID" value="EAS85342.1"/>
    <property type="molecule type" value="Genomic_DNA"/>
</dbReference>
<proteinExistence type="predicted"/>
<feature type="transmembrane region" description="Helical" evidence="1">
    <location>
        <begin position="39"/>
        <end position="62"/>
    </location>
</feature>
<name>Q1V086_PELU1</name>
<protein>
    <recommendedName>
        <fullName evidence="4">Branched-chain amino acid transporter</fullName>
    </recommendedName>
</protein>
<feature type="transmembrane region" description="Helical" evidence="1">
    <location>
        <begin position="6"/>
        <end position="27"/>
    </location>
</feature>
<dbReference type="InterPro" id="IPR008407">
    <property type="entry name" value="Brnchd-chn_aa_trnsp_AzlD"/>
</dbReference>
<organism evidence="2 3">
    <name type="scientific">Pelagibacter ubique (strain HTCC1002)</name>
    <dbReference type="NCBI Taxonomy" id="314261"/>
    <lineage>
        <taxon>Bacteria</taxon>
        <taxon>Pseudomonadati</taxon>
        <taxon>Pseudomonadota</taxon>
        <taxon>Alphaproteobacteria</taxon>
        <taxon>Candidatus Pelagibacterales</taxon>
        <taxon>Candidatus Pelagibacteraceae</taxon>
        <taxon>Candidatus Pelagibacter</taxon>
    </lineage>
</organism>
<evidence type="ECO:0000256" key="1">
    <source>
        <dbReference type="SAM" id="Phobius"/>
    </source>
</evidence>
<dbReference type="HOGENOM" id="CLU_166728_1_0_5"/>
<dbReference type="Proteomes" id="UP000005306">
    <property type="component" value="Unassembled WGS sequence"/>
</dbReference>
<keyword evidence="1" id="KW-0472">Membrane</keyword>
<accession>Q1V086</accession>
<dbReference type="RefSeq" id="WP_006997929.1">
    <property type="nucleotide sequence ID" value="NZ_CH724130.1"/>
</dbReference>
<dbReference type="AlphaFoldDB" id="Q1V086"/>
<evidence type="ECO:0008006" key="4">
    <source>
        <dbReference type="Google" id="ProtNLM"/>
    </source>
</evidence>
<evidence type="ECO:0000313" key="2">
    <source>
        <dbReference type="EMBL" id="EAS85342.1"/>
    </source>
</evidence>
<keyword evidence="1" id="KW-0812">Transmembrane</keyword>
<sequence>MSTSVFLAILVTSLATFSSRFLGAISSQGIKETSKLFKWFNCLAYSTLAALIARTIIFPVGVLSDASYLSRVTVVLFCLFIFFISKRNFVYPTVISAIMMALLSNYL</sequence>
<evidence type="ECO:0000313" key="3">
    <source>
        <dbReference type="Proteomes" id="UP000005306"/>
    </source>
</evidence>
<keyword evidence="1" id="KW-1133">Transmembrane helix</keyword>